<dbReference type="PROSITE" id="PS51212">
    <property type="entry name" value="WSC"/>
    <property type="match status" value="4"/>
</dbReference>
<feature type="compositionally biased region" description="Polar residues" evidence="1">
    <location>
        <begin position="780"/>
        <end position="803"/>
    </location>
</feature>
<feature type="signal peptide" evidence="2">
    <location>
        <begin position="1"/>
        <end position="21"/>
    </location>
</feature>
<evidence type="ECO:0000256" key="2">
    <source>
        <dbReference type="SAM" id="SignalP"/>
    </source>
</evidence>
<feature type="region of interest" description="Disordered" evidence="1">
    <location>
        <begin position="756"/>
        <end position="815"/>
    </location>
</feature>
<comment type="caution">
    <text evidence="4">The sequence shown here is derived from an EMBL/GenBank/DDBJ whole genome shotgun (WGS) entry which is preliminary data.</text>
</comment>
<feature type="compositionally biased region" description="Low complexity" evidence="1">
    <location>
        <begin position="867"/>
        <end position="895"/>
    </location>
</feature>
<keyword evidence="2" id="KW-0732">Signal</keyword>
<evidence type="ECO:0000256" key="1">
    <source>
        <dbReference type="SAM" id="MobiDB-lite"/>
    </source>
</evidence>
<feature type="compositionally biased region" description="Low complexity" evidence="1">
    <location>
        <begin position="763"/>
        <end position="777"/>
    </location>
</feature>
<feature type="domain" description="WSC" evidence="3">
    <location>
        <begin position="501"/>
        <end position="599"/>
    </location>
</feature>
<feature type="region of interest" description="Disordered" evidence="1">
    <location>
        <begin position="842"/>
        <end position="895"/>
    </location>
</feature>
<dbReference type="PANTHER" id="PTHR43662:SF3">
    <property type="entry name" value="DOMAIN PROTEIN, PUTATIVE (AFU_ORTHOLOGUE AFUA_6G11970)-RELATED"/>
    <property type="match status" value="1"/>
</dbReference>
<feature type="compositionally biased region" description="Low complexity" evidence="1">
    <location>
        <begin position="806"/>
        <end position="815"/>
    </location>
</feature>
<feature type="chain" id="PRO_5034301696" description="WSC domain-containing protein" evidence="2">
    <location>
        <begin position="22"/>
        <end position="1057"/>
    </location>
</feature>
<dbReference type="Pfam" id="PF09362">
    <property type="entry name" value="DUF1996"/>
    <property type="match status" value="1"/>
</dbReference>
<dbReference type="SMART" id="SM00321">
    <property type="entry name" value="WSC"/>
    <property type="match status" value="4"/>
</dbReference>
<feature type="domain" description="WSC" evidence="3">
    <location>
        <begin position="402"/>
        <end position="492"/>
    </location>
</feature>
<dbReference type="EMBL" id="BLZA01000032">
    <property type="protein sequence ID" value="GHJ88902.1"/>
    <property type="molecule type" value="Genomic_DNA"/>
</dbReference>
<sequence>MTKWTSLAFLAAAFRASHVYGAVGTIVPGLDAWHLDNLYALAVEQLDPIVSPNAQSSHMHRILGGSNFAAAYNAEELEASSCTTAAVTVDHSAYWAPQLYWIVNPEHPDNTTFLQLTSFNRFYYFLGRHPCFGLLTDRNDPSEPVQAWPSGFKMVAGSPTAKTPNKMYTYYCHRKPDLSDEISSGHFNFDDPCLGGIKFDLSFPSCWDGINLYKSDQSHMAYPTYNLREGPCPASHPVRLPSILLEYTYHPEVYPAITKGQNMRGHLAWANGDTTGYGLHADFMMGWDRDILTKALNDPRCVTINHAIPITECPVLNDYFNINAAKACKPARGQLMEPYPQGDGNIVPKLPGCNSLWGVTGEKPGCNTPVPALDISAHVTTAGPDILPVSQQRNTTIPDSKGWHNIGCYHNPALTPKMAFVDPKLTPERCQDACQRNGYSYAAVTMTGGARCFCDSALNMNAGIMLSGCNVLCPAGDKTCGGEYKLDIYYQAPRHITPDTHSSDLGCYKLPADWAADSMIRTALHTFTDRSMTQEKCFAACAEKGAKYSAIRDNTCYCGAAFQTGPGFFAPSEMCSRPCGGNSSQTCGDYYAMSVFNLKPMPKPVDEVLYRGCVADGTPRVLNATWTFSRTGMTPDFCANIARKAGKKVFGVEYGTDCFVGDALLKTSATSKCNTACSGDNSLICGGPWALSVFEIVPMGETPSIDIPTFPNATIVTSITSSATASLPNSTLSAFPIIPLNSSSIATNPAVTAYPKTSTSNALSTSRSTQPASSSLAIPTESSAPATVTKSPGSTTPESTSIAEASVLTSTTSSLPTNATEALVSATSEAVNTTTSTKEITATTVITSPSADATPLPSADSTSQVTEASPTDPASSAAISASASPSSIPDISISPEPTISMSEIQQSSSASAIESPSSTVSSALALPTESTEMPLPYVHVGCIADSSSARALNSTWTWSRTQMTPEFCYKIAKQFGKKLFGVEYGTDCFIGDVLSSNKTMTGCITPCSGDKDTICGGPYRLSLFSVVEEMPASLEESGRGKRFLEVQRRRHGQRSYS</sequence>
<dbReference type="InterPro" id="IPR002889">
    <property type="entry name" value="WSC_carb-bd"/>
</dbReference>
<dbReference type="AlphaFoldDB" id="A0A8H3YI67"/>
<dbReference type="OrthoDB" id="74764at2759"/>
<reference evidence="4" key="1">
    <citation type="submission" date="2020-07" db="EMBL/GenBank/DDBJ databases">
        <title>Draft Genome Sequence of a Deep-Sea Yeast, Naganishia (Cryptococcus) liquefaciens strain N6.</title>
        <authorList>
            <person name="Han Y.W."/>
            <person name="Kajitani R."/>
            <person name="Morimoto H."/>
            <person name="Parhat M."/>
            <person name="Tsubouchi H."/>
            <person name="Bakenova O."/>
            <person name="Ogata M."/>
            <person name="Argunhan B."/>
            <person name="Aoki R."/>
            <person name="Kajiwara S."/>
            <person name="Itoh T."/>
            <person name="Iwasaki H."/>
        </authorList>
    </citation>
    <scope>NUCLEOTIDE SEQUENCE</scope>
    <source>
        <strain evidence="4">N6</strain>
    </source>
</reference>
<keyword evidence="5" id="KW-1185">Reference proteome</keyword>
<dbReference type="Pfam" id="PF01822">
    <property type="entry name" value="WSC"/>
    <property type="match status" value="4"/>
</dbReference>
<organism evidence="4 5">
    <name type="scientific">Naganishia liquefaciens</name>
    <dbReference type="NCBI Taxonomy" id="104408"/>
    <lineage>
        <taxon>Eukaryota</taxon>
        <taxon>Fungi</taxon>
        <taxon>Dikarya</taxon>
        <taxon>Basidiomycota</taxon>
        <taxon>Agaricomycotina</taxon>
        <taxon>Tremellomycetes</taxon>
        <taxon>Filobasidiales</taxon>
        <taxon>Filobasidiaceae</taxon>
        <taxon>Naganishia</taxon>
    </lineage>
</organism>
<evidence type="ECO:0000313" key="4">
    <source>
        <dbReference type="EMBL" id="GHJ88902.1"/>
    </source>
</evidence>
<proteinExistence type="predicted"/>
<evidence type="ECO:0000259" key="3">
    <source>
        <dbReference type="PROSITE" id="PS51212"/>
    </source>
</evidence>
<feature type="domain" description="WSC" evidence="3">
    <location>
        <begin position="607"/>
        <end position="697"/>
    </location>
</feature>
<name>A0A8H3YI67_9TREE</name>
<gene>
    <name evidence="4" type="ORF">NliqN6_5304</name>
</gene>
<protein>
    <recommendedName>
        <fullName evidence="3">WSC domain-containing protein</fullName>
    </recommendedName>
</protein>
<dbReference type="Proteomes" id="UP000620104">
    <property type="component" value="Unassembled WGS sequence"/>
</dbReference>
<dbReference type="InterPro" id="IPR018535">
    <property type="entry name" value="DUF1996"/>
</dbReference>
<dbReference type="PANTHER" id="PTHR43662">
    <property type="match status" value="1"/>
</dbReference>
<feature type="domain" description="WSC" evidence="3">
    <location>
        <begin position="936"/>
        <end position="1027"/>
    </location>
</feature>
<accession>A0A8H3YI67</accession>
<evidence type="ECO:0000313" key="5">
    <source>
        <dbReference type="Proteomes" id="UP000620104"/>
    </source>
</evidence>